<protein>
    <recommendedName>
        <fullName evidence="4">WXG100 family type VII secretion target</fullName>
    </recommendedName>
</protein>
<organism evidence="2 3">
    <name type="scientific">Streptomyces gelaticus</name>
    <dbReference type="NCBI Taxonomy" id="285446"/>
    <lineage>
        <taxon>Bacteria</taxon>
        <taxon>Bacillati</taxon>
        <taxon>Actinomycetota</taxon>
        <taxon>Actinomycetes</taxon>
        <taxon>Kitasatosporales</taxon>
        <taxon>Streptomycetaceae</taxon>
        <taxon>Streptomyces</taxon>
    </lineage>
</organism>
<reference evidence="3" key="1">
    <citation type="journal article" date="2019" name="Int. J. Syst. Evol. Microbiol.">
        <title>The Global Catalogue of Microorganisms (GCM) 10K type strain sequencing project: providing services to taxonomists for standard genome sequencing and annotation.</title>
        <authorList>
            <consortium name="The Broad Institute Genomics Platform"/>
            <consortium name="The Broad Institute Genome Sequencing Center for Infectious Disease"/>
            <person name="Wu L."/>
            <person name="Ma J."/>
        </authorList>
    </citation>
    <scope>NUCLEOTIDE SEQUENCE [LARGE SCALE GENOMIC DNA]</scope>
    <source>
        <strain evidence="3">JCM 4376</strain>
    </source>
</reference>
<gene>
    <name evidence="2" type="ORF">GCM10015535_40350</name>
</gene>
<proteinExistence type="predicted"/>
<name>A0ABQ2W1R8_9ACTN</name>
<evidence type="ECO:0000256" key="1">
    <source>
        <dbReference type="SAM" id="MobiDB-lite"/>
    </source>
</evidence>
<dbReference type="EMBL" id="BMTF01000013">
    <property type="protein sequence ID" value="GGV88647.1"/>
    <property type="molecule type" value="Genomic_DNA"/>
</dbReference>
<evidence type="ECO:0000313" key="2">
    <source>
        <dbReference type="EMBL" id="GGV88647.1"/>
    </source>
</evidence>
<dbReference type="Proteomes" id="UP000660675">
    <property type="component" value="Unassembled WGS sequence"/>
</dbReference>
<dbReference type="Gene3D" id="1.10.287.1060">
    <property type="entry name" value="ESAT-6-like"/>
    <property type="match status" value="1"/>
</dbReference>
<feature type="compositionally biased region" description="Polar residues" evidence="1">
    <location>
        <begin position="121"/>
        <end position="131"/>
    </location>
</feature>
<evidence type="ECO:0000313" key="3">
    <source>
        <dbReference type="Proteomes" id="UP000660675"/>
    </source>
</evidence>
<feature type="region of interest" description="Disordered" evidence="1">
    <location>
        <begin position="85"/>
        <end position="131"/>
    </location>
</feature>
<accession>A0ABQ2W1R8</accession>
<evidence type="ECO:0008006" key="4">
    <source>
        <dbReference type="Google" id="ProtNLM"/>
    </source>
</evidence>
<keyword evidence="3" id="KW-1185">Reference proteome</keyword>
<dbReference type="RefSeq" id="WP_189545136.1">
    <property type="nucleotide sequence ID" value="NZ_BMTF01000013.1"/>
</dbReference>
<comment type="caution">
    <text evidence="2">The sequence shown here is derived from an EMBL/GenBank/DDBJ whole genome shotgun (WGS) entry which is preliminary data.</text>
</comment>
<sequence length="131" mass="13437">MSTPIGGGTQGFWIEPGEVGKAGEAARKVAQDIPEDIKVLFAPTDAAVAGLTGFQSAQAIDDCLEEWTKALRSLAGMVGNAADAVSNSSKSFTQEDQERRHSFLGLGPYAPGSAGPYAPGITTSPLANGGR</sequence>
<feature type="compositionally biased region" description="Polar residues" evidence="1">
    <location>
        <begin position="85"/>
        <end position="94"/>
    </location>
</feature>
<feature type="compositionally biased region" description="Low complexity" evidence="1">
    <location>
        <begin position="104"/>
        <end position="120"/>
    </location>
</feature>